<dbReference type="Proteomes" id="UP000007039">
    <property type="component" value="Chromosome"/>
</dbReference>
<feature type="transmembrane region" description="Helical" evidence="1">
    <location>
        <begin position="12"/>
        <end position="33"/>
    </location>
</feature>
<dbReference type="EMBL" id="CP002347">
    <property type="protein sequence ID" value="ADR18075.1"/>
    <property type="molecule type" value="Genomic_DNA"/>
</dbReference>
<dbReference type="RefSeq" id="WP_013450292.1">
    <property type="nucleotide sequence ID" value="NC_014758.1"/>
</dbReference>
<reference evidence="2 3" key="2">
    <citation type="journal article" date="2011" name="Stand. Genomic Sci.">
        <title>Complete genome sequence of Calditerrivibrio nitroreducens type strain (Yu37-1).</title>
        <authorList>
            <person name="Pitluck S."/>
            <person name="Sikorski J."/>
            <person name="Zeytun A."/>
            <person name="Lapidus A."/>
            <person name="Nolan M."/>
            <person name="Lucas S."/>
            <person name="Hammon N."/>
            <person name="Deshpande S."/>
            <person name="Cheng J.F."/>
            <person name="Tapia R."/>
            <person name="Han C."/>
            <person name="Goodwin L."/>
            <person name="Liolios K."/>
            <person name="Pagani I."/>
            <person name="Ivanova N."/>
            <person name="Mavromatis K."/>
            <person name="Pati A."/>
            <person name="Chen A."/>
            <person name="Palaniappan K."/>
            <person name="Hauser L."/>
            <person name="Chang Y.J."/>
            <person name="Jeffries C.D."/>
            <person name="Detter J.C."/>
            <person name="Brambilla E."/>
            <person name="Djao O.D."/>
            <person name="Rohde M."/>
            <person name="Spring S."/>
            <person name="Goker M."/>
            <person name="Woyke T."/>
            <person name="Bristow J."/>
            <person name="Eisen J.A."/>
            <person name="Markowitz V."/>
            <person name="Hugenholtz P."/>
            <person name="Kyrpides N.C."/>
            <person name="Klenk H.P."/>
            <person name="Land M."/>
        </authorList>
    </citation>
    <scope>NUCLEOTIDE SEQUENCE [LARGE SCALE GENOMIC DNA]</scope>
    <source>
        <strain evidence="3">DSM 19672 / NBRC 101217 / Yu37-1</strain>
    </source>
</reference>
<dbReference type="KEGG" id="cni:Calni_0162"/>
<keyword evidence="1" id="KW-0812">Transmembrane</keyword>
<dbReference type="STRING" id="768670.Calni_0162"/>
<sequence precursor="true">MLQSRLKGFGMVEALVSIFIFAIVLLGLNYSLILTMEHNVANFMRNTATKIAQSYMDKARGRADISTLSVADNDCNPDATTANSVVFIDNVNYRNSTVKFVSVFNVIAKTSNYYKVNVKTCYKIKGVKKEVVIVSDIYPGKGGL</sequence>
<organism evidence="2 3">
    <name type="scientific">Calditerrivibrio nitroreducens (strain DSM 19672 / NBRC 101217 / Yu37-1)</name>
    <dbReference type="NCBI Taxonomy" id="768670"/>
    <lineage>
        <taxon>Bacteria</taxon>
        <taxon>Pseudomonadati</taxon>
        <taxon>Deferribacterota</taxon>
        <taxon>Deferribacteres</taxon>
        <taxon>Deferribacterales</taxon>
        <taxon>Calditerrivibrionaceae</taxon>
    </lineage>
</organism>
<evidence type="ECO:0000313" key="3">
    <source>
        <dbReference type="Proteomes" id="UP000007039"/>
    </source>
</evidence>
<evidence type="ECO:0000256" key="1">
    <source>
        <dbReference type="SAM" id="Phobius"/>
    </source>
</evidence>
<dbReference type="Pfam" id="PF07963">
    <property type="entry name" value="N_methyl"/>
    <property type="match status" value="1"/>
</dbReference>
<dbReference type="HOGENOM" id="CLU_1792899_0_0_0"/>
<gene>
    <name evidence="2" type="ordered locus">Calni_0162</name>
</gene>
<evidence type="ECO:0000313" key="2">
    <source>
        <dbReference type="EMBL" id="ADR18075.1"/>
    </source>
</evidence>
<proteinExistence type="predicted"/>
<dbReference type="AlphaFoldDB" id="E4TJ39"/>
<keyword evidence="1" id="KW-0472">Membrane</keyword>
<reference key="1">
    <citation type="submission" date="2010-11" db="EMBL/GenBank/DDBJ databases">
        <title>The complete genome of chromosome of Calditerrivibrio nitroreducens DSM 19672.</title>
        <authorList>
            <consortium name="US DOE Joint Genome Institute (JGI-PGF)"/>
            <person name="Lucas S."/>
            <person name="Copeland A."/>
            <person name="Lapidus A."/>
            <person name="Bruce D."/>
            <person name="Goodwin L."/>
            <person name="Pitluck S."/>
            <person name="Kyrpides N."/>
            <person name="Mavromatis K."/>
            <person name="Ivanova N."/>
            <person name="Mikhailova N."/>
            <person name="Zeytun A."/>
            <person name="Brettin T."/>
            <person name="Detter J.C."/>
            <person name="Tapia R."/>
            <person name="Han C."/>
            <person name="Land M."/>
            <person name="Hauser L."/>
            <person name="Markowitz V."/>
            <person name="Cheng J.-F."/>
            <person name="Hugenholtz P."/>
            <person name="Woyke T."/>
            <person name="Wu D."/>
            <person name="Spring S."/>
            <person name="Schroeder M."/>
            <person name="Brambilla E."/>
            <person name="Klenk H.-P."/>
            <person name="Eisen J.A."/>
        </authorList>
    </citation>
    <scope>NUCLEOTIDE SEQUENCE [LARGE SCALE GENOMIC DNA]</scope>
    <source>
        <strain>DSM 19672</strain>
    </source>
</reference>
<dbReference type="eggNOG" id="COG4967">
    <property type="taxonomic scope" value="Bacteria"/>
</dbReference>
<keyword evidence="3" id="KW-1185">Reference proteome</keyword>
<dbReference type="InterPro" id="IPR012902">
    <property type="entry name" value="N_methyl_site"/>
</dbReference>
<keyword evidence="1" id="KW-1133">Transmembrane helix</keyword>
<protein>
    <submittedName>
        <fullName evidence="2">Uncharacterized protein</fullName>
    </submittedName>
</protein>
<accession>E4TJ39</accession>
<name>E4TJ39_CALNY</name>